<protein>
    <submittedName>
        <fullName evidence="1">Uncharacterized protein</fullName>
    </submittedName>
</protein>
<comment type="caution">
    <text evidence="1">The sequence shown here is derived from an EMBL/GenBank/DDBJ whole genome shotgun (WGS) entry which is preliminary data.</text>
</comment>
<gene>
    <name evidence="1" type="ORF">BC343_23835</name>
</gene>
<keyword evidence="2" id="KW-1185">Reference proteome</keyword>
<name>A0A1S9PI67_9SPHI</name>
<dbReference type="EMBL" id="MBTF01000005">
    <property type="protein sequence ID" value="OOQ60632.1"/>
    <property type="molecule type" value="Genomic_DNA"/>
</dbReference>
<dbReference type="AlphaFoldDB" id="A0A1S9PI67"/>
<evidence type="ECO:0000313" key="1">
    <source>
        <dbReference type="EMBL" id="OOQ60632.1"/>
    </source>
</evidence>
<dbReference type="Proteomes" id="UP000189739">
    <property type="component" value="Unassembled WGS sequence"/>
</dbReference>
<evidence type="ECO:0000313" key="2">
    <source>
        <dbReference type="Proteomes" id="UP000189739"/>
    </source>
</evidence>
<proteinExistence type="predicted"/>
<sequence length="284" mass="33218">MSDLSFIESKDLKFFHSSDGTTAVYKNKKVIFRYLSMTHPDASFTADQYVKYAEAVGELVGKLKNLPIHSSTFKKPVSSNDIINDFSPFYKYVPESTFQKHIINGDWQLGTIQQYRTIENINQRDELEGCSFLNFTVNNRIISSYVTSGFNYLIFCGTKTPNSEDLENQFGTRKLFFPNVKSFADRICKSINAKRYYIQNVEYNSLKLYVCKDSITIDKAIHSKNILSSYYLDLIQKYLVYPNLFVKPESFKKENEVRIVFEMERDCNKPYKFNSKEVLSYIRY</sequence>
<dbReference type="OrthoDB" id="1419635at2"/>
<dbReference type="RefSeq" id="WP_078347333.1">
    <property type="nucleotide sequence ID" value="NZ_MBTF01000005.1"/>
</dbReference>
<accession>A0A1S9PI67</accession>
<reference evidence="1 2" key="1">
    <citation type="submission" date="2016-07" db="EMBL/GenBank/DDBJ databases">
        <title>Genomic analysis of zinc-resistant bacterium Mucilaginibacter pedocola TBZ30.</title>
        <authorList>
            <person name="Huang J."/>
            <person name="Tang J."/>
        </authorList>
    </citation>
    <scope>NUCLEOTIDE SEQUENCE [LARGE SCALE GENOMIC DNA]</scope>
    <source>
        <strain evidence="1 2">TBZ30</strain>
    </source>
</reference>
<dbReference type="STRING" id="1792845.BC343_23835"/>
<organism evidence="1 2">
    <name type="scientific">Mucilaginibacter pedocola</name>
    <dbReference type="NCBI Taxonomy" id="1792845"/>
    <lineage>
        <taxon>Bacteria</taxon>
        <taxon>Pseudomonadati</taxon>
        <taxon>Bacteroidota</taxon>
        <taxon>Sphingobacteriia</taxon>
        <taxon>Sphingobacteriales</taxon>
        <taxon>Sphingobacteriaceae</taxon>
        <taxon>Mucilaginibacter</taxon>
    </lineage>
</organism>